<dbReference type="EMBL" id="LUTY01000257">
    <property type="protein sequence ID" value="OAD23614.1"/>
    <property type="molecule type" value="Genomic_DNA"/>
</dbReference>
<gene>
    <name evidence="1" type="ORF">THIOM_000545</name>
</gene>
<comment type="caution">
    <text evidence="1">The sequence shown here is derived from an EMBL/GenBank/DDBJ whole genome shotgun (WGS) entry which is preliminary data.</text>
</comment>
<proteinExistence type="predicted"/>
<sequence length="50" mass="5738">MLLIILAVIIIIRWGWRRLRRLGILGIRRSFGVCRLRLEILFSFGSGGGI</sequence>
<dbReference type="Proteomes" id="UP000076962">
    <property type="component" value="Unassembled WGS sequence"/>
</dbReference>
<dbReference type="AlphaFoldDB" id="A0A176S6R8"/>
<organism evidence="1 2">
    <name type="scientific">Candidatus Thiomargarita nelsonii</name>
    <dbReference type="NCBI Taxonomy" id="1003181"/>
    <lineage>
        <taxon>Bacteria</taxon>
        <taxon>Pseudomonadati</taxon>
        <taxon>Pseudomonadota</taxon>
        <taxon>Gammaproteobacteria</taxon>
        <taxon>Thiotrichales</taxon>
        <taxon>Thiotrichaceae</taxon>
        <taxon>Thiomargarita</taxon>
    </lineage>
</organism>
<keyword evidence="2" id="KW-1185">Reference proteome</keyword>
<reference evidence="1 2" key="1">
    <citation type="submission" date="2016-05" db="EMBL/GenBank/DDBJ databases">
        <title>Single-cell genome of chain-forming Candidatus Thiomargarita nelsonii and comparison to other large sulfur-oxidizing bacteria.</title>
        <authorList>
            <person name="Winkel M."/>
            <person name="Salman V."/>
            <person name="Woyke T."/>
            <person name="Schulz-Vogt H."/>
            <person name="Richter M."/>
            <person name="Flood B."/>
            <person name="Bailey J."/>
            <person name="Amann R."/>
            <person name="Mussmann M."/>
        </authorList>
    </citation>
    <scope>NUCLEOTIDE SEQUENCE [LARGE SCALE GENOMIC DNA]</scope>
    <source>
        <strain evidence="1 2">THI036</strain>
    </source>
</reference>
<accession>A0A176S6R8</accession>
<evidence type="ECO:0000313" key="1">
    <source>
        <dbReference type="EMBL" id="OAD23614.1"/>
    </source>
</evidence>
<name>A0A176S6R8_9GAMM</name>
<protein>
    <submittedName>
        <fullName evidence="1">Uncharacterized protein</fullName>
    </submittedName>
</protein>
<evidence type="ECO:0000313" key="2">
    <source>
        <dbReference type="Proteomes" id="UP000076962"/>
    </source>
</evidence>